<keyword evidence="2" id="KW-1185">Reference proteome</keyword>
<reference evidence="1 2" key="1">
    <citation type="submission" date="2018-06" db="EMBL/GenBank/DDBJ databases">
        <title>Lujinxingia sediminis gen. nov. sp. nov., a new facultative anaerobic member of the class Deltaproteobacteria, and proposal of Lujinxingaceae fam. nov.</title>
        <authorList>
            <person name="Guo L.-Y."/>
            <person name="Li C.-M."/>
            <person name="Wang S."/>
            <person name="Du Z.-J."/>
        </authorList>
    </citation>
    <scope>NUCLEOTIDE SEQUENCE [LARGE SCALE GENOMIC DNA]</scope>
    <source>
        <strain evidence="1 2">FA350</strain>
    </source>
</reference>
<accession>A0A2Z4FK79</accession>
<organism evidence="1 2">
    <name type="scientific">Bradymonas sediminis</name>
    <dbReference type="NCBI Taxonomy" id="1548548"/>
    <lineage>
        <taxon>Bacteria</taxon>
        <taxon>Deltaproteobacteria</taxon>
        <taxon>Bradymonadales</taxon>
        <taxon>Bradymonadaceae</taxon>
        <taxon>Bradymonas</taxon>
    </lineage>
</organism>
<dbReference type="OrthoDB" id="5496488at2"/>
<proteinExistence type="predicted"/>
<dbReference type="EMBL" id="CP030032">
    <property type="protein sequence ID" value="AWV89126.1"/>
    <property type="molecule type" value="Genomic_DNA"/>
</dbReference>
<dbReference type="AlphaFoldDB" id="A0A2Z4FK79"/>
<dbReference type="KEGG" id="bsed:DN745_07165"/>
<name>A0A2Z4FK79_9DELT</name>
<evidence type="ECO:0000313" key="1">
    <source>
        <dbReference type="EMBL" id="AWV89126.1"/>
    </source>
</evidence>
<gene>
    <name evidence="1" type="ORF">DN745_07165</name>
</gene>
<protein>
    <submittedName>
        <fullName evidence="1">Uncharacterized protein</fullName>
    </submittedName>
</protein>
<sequence>MGSEFSLPQLASRLGLDCAGTDEASTLSLRRHGCAVDVAADIAAHLDPSTPLGRHLAWGVFFGIRLAIDHQNHDFDPAEERQGAEALYGGRLPRLVNTVTMSWFEALSGAPLFTSDWLFDSLKLAYLYESGKVVHALSLGDIGQMPISAEKIAKDGRHALFYDSFKRKPVQKITEPEGLIRVFTSSEGLGATRALLLPDFDYDAAREGGCFAIPSRDTMIIGRPRECEGAPALRQKVDALAAQMYRDAPYPLSTTVFDMTPKTAFAGPNPALNAALAAPLLHDLPSYKDGVKAVQAPAGVHIYSSNMG</sequence>
<dbReference type="Proteomes" id="UP000249799">
    <property type="component" value="Chromosome"/>
</dbReference>
<evidence type="ECO:0000313" key="2">
    <source>
        <dbReference type="Proteomes" id="UP000249799"/>
    </source>
</evidence>
<dbReference type="RefSeq" id="WP_111333378.1">
    <property type="nucleotide sequence ID" value="NZ_CP030032.1"/>
</dbReference>